<feature type="domain" description="RRM" evidence="4">
    <location>
        <begin position="70"/>
        <end position="149"/>
    </location>
</feature>
<keyword evidence="1 2" id="KW-0694">RNA-binding</keyword>
<feature type="compositionally biased region" description="Polar residues" evidence="3">
    <location>
        <begin position="38"/>
        <end position="66"/>
    </location>
</feature>
<evidence type="ECO:0000313" key="6">
    <source>
        <dbReference type="Proteomes" id="UP000030752"/>
    </source>
</evidence>
<dbReference type="GO" id="GO:0003723">
    <property type="term" value="F:RNA binding"/>
    <property type="evidence" value="ECO:0007669"/>
    <property type="project" value="UniProtKB-UniRule"/>
</dbReference>
<dbReference type="SMART" id="SM00360">
    <property type="entry name" value="RRM"/>
    <property type="match status" value="2"/>
</dbReference>
<evidence type="ECO:0000256" key="3">
    <source>
        <dbReference type="SAM" id="MobiDB-lite"/>
    </source>
</evidence>
<reference evidence="5 6" key="1">
    <citation type="submission" date="2013-03" db="EMBL/GenBank/DDBJ databases">
        <title>The Genome Sequence of Phialophora europaea CBS 101466.</title>
        <authorList>
            <consortium name="The Broad Institute Genomics Platform"/>
            <person name="Cuomo C."/>
            <person name="de Hoog S."/>
            <person name="Gorbushina A."/>
            <person name="Walker B."/>
            <person name="Young S.K."/>
            <person name="Zeng Q."/>
            <person name="Gargeya S."/>
            <person name="Fitzgerald M."/>
            <person name="Haas B."/>
            <person name="Abouelleil A."/>
            <person name="Allen A.W."/>
            <person name="Alvarado L."/>
            <person name="Arachchi H.M."/>
            <person name="Berlin A.M."/>
            <person name="Chapman S.B."/>
            <person name="Gainer-Dewar J."/>
            <person name="Goldberg J."/>
            <person name="Griggs A."/>
            <person name="Gujja S."/>
            <person name="Hansen M."/>
            <person name="Howarth C."/>
            <person name="Imamovic A."/>
            <person name="Ireland A."/>
            <person name="Larimer J."/>
            <person name="McCowan C."/>
            <person name="Murphy C."/>
            <person name="Pearson M."/>
            <person name="Poon T.W."/>
            <person name="Priest M."/>
            <person name="Roberts A."/>
            <person name="Saif S."/>
            <person name="Shea T."/>
            <person name="Sisk P."/>
            <person name="Sykes S."/>
            <person name="Wortman J."/>
            <person name="Nusbaum C."/>
            <person name="Birren B."/>
        </authorList>
    </citation>
    <scope>NUCLEOTIDE SEQUENCE [LARGE SCALE GENOMIC DNA]</scope>
    <source>
        <strain evidence="5 6">CBS 101466</strain>
    </source>
</reference>
<evidence type="ECO:0000313" key="5">
    <source>
        <dbReference type="EMBL" id="ETN44243.1"/>
    </source>
</evidence>
<name>W2S861_CYPE1</name>
<dbReference type="InterPro" id="IPR035979">
    <property type="entry name" value="RBD_domain_sf"/>
</dbReference>
<feature type="domain" description="RRM" evidence="4">
    <location>
        <begin position="204"/>
        <end position="292"/>
    </location>
</feature>
<dbReference type="OrthoDB" id="272703at2759"/>
<dbReference type="CDD" id="cd00590">
    <property type="entry name" value="RRM_SF"/>
    <property type="match status" value="1"/>
</dbReference>
<dbReference type="PROSITE" id="PS50102">
    <property type="entry name" value="RRM"/>
    <property type="match status" value="2"/>
</dbReference>
<dbReference type="EMBL" id="KI635846">
    <property type="protein sequence ID" value="ETN44243.1"/>
    <property type="molecule type" value="Genomic_DNA"/>
</dbReference>
<sequence length="334" mass="36998">MEESNPSPSQRSAYLPPHARSQASVNWRQKDDTPRADPQTSFRNNRAPQSPNGTNPASSGAGSHETSAGTRLYIGNLLYTASRDDVENLFTANGFNITGISMSIDPFTGRNPSYAFVDFETAEEASKAMDTVNGMELLGREVKVNPGVRRQPGQGGERRVKNLATEGTPQREYTPRNDGYSPSYNRWTRTDGATHSANANAQGLRLYVGNLPRIEPQSACEETIQQLFASQGFQVAAVSKIISPHPSKAEEPGNHHYCFVDMNTLEDVEGAVERLNGVETEWGLLRVGRAKDNSGRKSVREGYERREGGYERREGSGSERRGERTEELQRSSWR</sequence>
<dbReference type="STRING" id="1220924.W2S861"/>
<dbReference type="Proteomes" id="UP000030752">
    <property type="component" value="Unassembled WGS sequence"/>
</dbReference>
<feature type="region of interest" description="Disordered" evidence="3">
    <location>
        <begin position="1"/>
        <end position="66"/>
    </location>
</feature>
<dbReference type="HOGENOM" id="CLU_050545_2_0_1"/>
<dbReference type="VEuPathDB" id="FungiDB:HMPREF1541_10794"/>
<feature type="region of interest" description="Disordered" evidence="3">
    <location>
        <begin position="164"/>
        <end position="183"/>
    </location>
</feature>
<dbReference type="AlphaFoldDB" id="W2S861"/>
<accession>W2S861</accession>
<proteinExistence type="predicted"/>
<dbReference type="InterPro" id="IPR000504">
    <property type="entry name" value="RRM_dom"/>
</dbReference>
<feature type="region of interest" description="Disordered" evidence="3">
    <location>
        <begin position="293"/>
        <end position="334"/>
    </location>
</feature>
<evidence type="ECO:0000256" key="2">
    <source>
        <dbReference type="PROSITE-ProRule" id="PRU00176"/>
    </source>
</evidence>
<gene>
    <name evidence="5" type="ORF">HMPREF1541_10794</name>
</gene>
<dbReference type="InParanoid" id="W2S861"/>
<dbReference type="RefSeq" id="XP_008713685.1">
    <property type="nucleotide sequence ID" value="XM_008715463.1"/>
</dbReference>
<organism evidence="5 6">
    <name type="scientific">Cyphellophora europaea (strain CBS 101466)</name>
    <name type="common">Phialophora europaea</name>
    <dbReference type="NCBI Taxonomy" id="1220924"/>
    <lineage>
        <taxon>Eukaryota</taxon>
        <taxon>Fungi</taxon>
        <taxon>Dikarya</taxon>
        <taxon>Ascomycota</taxon>
        <taxon>Pezizomycotina</taxon>
        <taxon>Eurotiomycetes</taxon>
        <taxon>Chaetothyriomycetidae</taxon>
        <taxon>Chaetothyriales</taxon>
        <taxon>Cyphellophoraceae</taxon>
        <taxon>Cyphellophora</taxon>
    </lineage>
</organism>
<dbReference type="InterPro" id="IPR012677">
    <property type="entry name" value="Nucleotide-bd_a/b_plait_sf"/>
</dbReference>
<evidence type="ECO:0000259" key="4">
    <source>
        <dbReference type="PROSITE" id="PS50102"/>
    </source>
</evidence>
<protein>
    <recommendedName>
        <fullName evidence="4">RRM domain-containing protein</fullName>
    </recommendedName>
</protein>
<dbReference type="Pfam" id="PF00076">
    <property type="entry name" value="RRM_1"/>
    <property type="match status" value="1"/>
</dbReference>
<evidence type="ECO:0000256" key="1">
    <source>
        <dbReference type="ARBA" id="ARBA00022884"/>
    </source>
</evidence>
<feature type="compositionally biased region" description="Polar residues" evidence="3">
    <location>
        <begin position="1"/>
        <end position="12"/>
    </location>
</feature>
<dbReference type="Gene3D" id="3.30.70.330">
    <property type="match status" value="2"/>
</dbReference>
<dbReference type="GeneID" id="19978133"/>
<dbReference type="PANTHER" id="PTHR21245">
    <property type="entry name" value="HETEROGENEOUS NUCLEAR RIBONUCLEOPROTEIN"/>
    <property type="match status" value="1"/>
</dbReference>
<keyword evidence="6" id="KW-1185">Reference proteome</keyword>
<dbReference type="SUPFAM" id="SSF54928">
    <property type="entry name" value="RNA-binding domain, RBD"/>
    <property type="match status" value="2"/>
</dbReference>
<dbReference type="eggNOG" id="KOG0107">
    <property type="taxonomic scope" value="Eukaryota"/>
</dbReference>
<dbReference type="FunCoup" id="W2S861">
    <property type="interactions" value="546"/>
</dbReference>